<dbReference type="RefSeq" id="WP_157614458.1">
    <property type="nucleotide sequence ID" value="NZ_CP046622.1"/>
</dbReference>
<dbReference type="Proteomes" id="UP000425817">
    <property type="component" value="Chromosome"/>
</dbReference>
<dbReference type="EMBL" id="CP046622">
    <property type="protein sequence ID" value="QGW83038.1"/>
    <property type="molecule type" value="Genomic_DNA"/>
</dbReference>
<accession>A0A6I6HJK3</accession>
<keyword evidence="1" id="KW-0732">Signal</keyword>
<evidence type="ECO:0000313" key="2">
    <source>
        <dbReference type="EMBL" id="QGW83038.1"/>
    </source>
</evidence>
<reference evidence="2 3" key="1">
    <citation type="submission" date="2019-12" db="EMBL/GenBank/DDBJ databases">
        <title>Hybrid Genome Assemblies of two High G+C Isolates from Undergraduate Microbiology Courses.</title>
        <authorList>
            <person name="Ne Ville C.J."/>
            <person name="Enright D."/>
            <person name="Hernandez I."/>
            <person name="Dodsworth J."/>
            <person name="Orwin P.M."/>
        </authorList>
    </citation>
    <scope>NUCLEOTIDE SEQUENCE [LARGE SCALE GENOMIC DNA]</scope>
    <source>
        <strain evidence="2 3">CSUSB</strain>
    </source>
</reference>
<name>A0A6I6HJK3_VARPD</name>
<evidence type="ECO:0000313" key="3">
    <source>
        <dbReference type="Proteomes" id="UP000425817"/>
    </source>
</evidence>
<proteinExistence type="predicted"/>
<sequence>MSKFSTGRHWPRMALLALLICKSSVGAHAAPEVEDPSAASKALTTCILATFDMSKAEELGTLVVASGKYWVKSPSGGIVDPYVLKNFDRADPIQRKSFSAVNDAESLISNALIAGSDNCGIDEDDFETAAGGMLTLEWGVAPPGFTDAFTPSVRNAIAAFVAFRATLLNSPEFRRGYQLAASDLEKLKKSTTK</sequence>
<evidence type="ECO:0000256" key="1">
    <source>
        <dbReference type="SAM" id="SignalP"/>
    </source>
</evidence>
<dbReference type="AlphaFoldDB" id="A0A6I6HJK3"/>
<organism evidence="2 3">
    <name type="scientific">Variovorax paradoxus</name>
    <dbReference type="NCBI Taxonomy" id="34073"/>
    <lineage>
        <taxon>Bacteria</taxon>
        <taxon>Pseudomonadati</taxon>
        <taxon>Pseudomonadota</taxon>
        <taxon>Betaproteobacteria</taxon>
        <taxon>Burkholderiales</taxon>
        <taxon>Comamonadaceae</taxon>
        <taxon>Variovorax</taxon>
    </lineage>
</organism>
<feature type="chain" id="PRO_5026153905" evidence="1">
    <location>
        <begin position="30"/>
        <end position="193"/>
    </location>
</feature>
<gene>
    <name evidence="2" type="ORF">GOQ09_16290</name>
</gene>
<protein>
    <submittedName>
        <fullName evidence="2">Uncharacterized protein</fullName>
    </submittedName>
</protein>
<feature type="signal peptide" evidence="1">
    <location>
        <begin position="1"/>
        <end position="29"/>
    </location>
</feature>